<dbReference type="AlphaFoldDB" id="W1NRU2"/>
<keyword evidence="1" id="KW-0863">Zinc-finger</keyword>
<evidence type="ECO:0000313" key="5">
    <source>
        <dbReference type="EMBL" id="ERM98293.1"/>
    </source>
</evidence>
<evidence type="ECO:0000259" key="4">
    <source>
        <dbReference type="PROSITE" id="PS50158"/>
    </source>
</evidence>
<evidence type="ECO:0000256" key="1">
    <source>
        <dbReference type="PROSITE-ProRule" id="PRU00047"/>
    </source>
</evidence>
<keyword evidence="6" id="KW-1185">Reference proteome</keyword>
<dbReference type="SUPFAM" id="SSF57756">
    <property type="entry name" value="Retrovirus zinc finger-like domains"/>
    <property type="match status" value="1"/>
</dbReference>
<dbReference type="eggNOG" id="KOG0017">
    <property type="taxonomic scope" value="Eukaryota"/>
</dbReference>
<dbReference type="Gene3D" id="4.10.60.10">
    <property type="entry name" value="Zinc finger, CCHC-type"/>
    <property type="match status" value="1"/>
</dbReference>
<dbReference type="SMART" id="SM00343">
    <property type="entry name" value="ZnF_C2HC"/>
    <property type="match status" value="1"/>
</dbReference>
<dbReference type="InterPro" id="IPR001878">
    <property type="entry name" value="Znf_CCHC"/>
</dbReference>
<feature type="region of interest" description="Disordered" evidence="3">
    <location>
        <begin position="270"/>
        <end position="306"/>
    </location>
</feature>
<dbReference type="PROSITE" id="PS50158">
    <property type="entry name" value="ZF_CCHC"/>
    <property type="match status" value="1"/>
</dbReference>
<feature type="non-terminal residue" evidence="5">
    <location>
        <position position="1"/>
    </location>
</feature>
<evidence type="ECO:0000313" key="6">
    <source>
        <dbReference type="Proteomes" id="UP000017836"/>
    </source>
</evidence>
<dbReference type="Pfam" id="PF00098">
    <property type="entry name" value="zf-CCHC"/>
    <property type="match status" value="1"/>
</dbReference>
<dbReference type="Pfam" id="PF03732">
    <property type="entry name" value="Retrotrans_gag"/>
    <property type="match status" value="1"/>
</dbReference>
<evidence type="ECO:0000256" key="2">
    <source>
        <dbReference type="SAM" id="Coils"/>
    </source>
</evidence>
<dbReference type="GO" id="GO:0008270">
    <property type="term" value="F:zinc ion binding"/>
    <property type="evidence" value="ECO:0007669"/>
    <property type="project" value="UniProtKB-KW"/>
</dbReference>
<dbReference type="InterPro" id="IPR036875">
    <property type="entry name" value="Znf_CCHC_sf"/>
</dbReference>
<dbReference type="Gramene" id="ERM98293">
    <property type="protein sequence ID" value="ERM98293"/>
    <property type="gene ID" value="AMTR_s00876p00007370"/>
</dbReference>
<evidence type="ECO:0000256" key="3">
    <source>
        <dbReference type="SAM" id="MobiDB-lite"/>
    </source>
</evidence>
<proteinExistence type="predicted"/>
<feature type="compositionally biased region" description="Low complexity" evidence="3">
    <location>
        <begin position="14"/>
        <end position="23"/>
    </location>
</feature>
<dbReference type="OMA" id="YRNNGGW"/>
<keyword evidence="2" id="KW-0175">Coiled coil</keyword>
<reference evidence="6" key="1">
    <citation type="journal article" date="2013" name="Science">
        <title>The Amborella genome and the evolution of flowering plants.</title>
        <authorList>
            <consortium name="Amborella Genome Project"/>
        </authorList>
    </citation>
    <scope>NUCLEOTIDE SEQUENCE [LARGE SCALE GENOMIC DNA]</scope>
</reference>
<feature type="domain" description="CCHC-type" evidence="4">
    <location>
        <begin position="334"/>
        <end position="349"/>
    </location>
</feature>
<dbReference type="PANTHER" id="PTHR34482">
    <property type="entry name" value="DNA DAMAGE-INDUCIBLE PROTEIN 1-LIKE"/>
    <property type="match status" value="1"/>
</dbReference>
<dbReference type="EMBL" id="KI395397">
    <property type="protein sequence ID" value="ERM98293.1"/>
    <property type="molecule type" value="Genomic_DNA"/>
</dbReference>
<feature type="coiled-coil region" evidence="2">
    <location>
        <begin position="53"/>
        <end position="80"/>
    </location>
</feature>
<dbReference type="InterPro" id="IPR005162">
    <property type="entry name" value="Retrotrans_gag_dom"/>
</dbReference>
<dbReference type="Proteomes" id="UP000017836">
    <property type="component" value="Unassembled WGS sequence"/>
</dbReference>
<protein>
    <recommendedName>
        <fullName evidence="4">CCHC-type domain-containing protein</fullName>
    </recommendedName>
</protein>
<organism evidence="5 6">
    <name type="scientific">Amborella trichopoda</name>
    <dbReference type="NCBI Taxonomy" id="13333"/>
    <lineage>
        <taxon>Eukaryota</taxon>
        <taxon>Viridiplantae</taxon>
        <taxon>Streptophyta</taxon>
        <taxon>Embryophyta</taxon>
        <taxon>Tracheophyta</taxon>
        <taxon>Spermatophyta</taxon>
        <taxon>Magnoliopsida</taxon>
        <taxon>Amborellales</taxon>
        <taxon>Amborellaceae</taxon>
        <taxon>Amborella</taxon>
    </lineage>
</organism>
<feature type="region of interest" description="Disordered" evidence="3">
    <location>
        <begin position="1"/>
        <end position="36"/>
    </location>
</feature>
<gene>
    <name evidence="5" type="ORF">AMTR_s00876p00007370</name>
</gene>
<keyword evidence="1" id="KW-0862">Zinc</keyword>
<accession>W1NRU2</accession>
<keyword evidence="1" id="KW-0479">Metal-binding</keyword>
<sequence length="366" mass="41710">GNQHVPAEAVIQENQNAPVNGQQPGQGGGNHEVPAGVVGQEHQNAPVVVPPQQEDLAQEVARLREEIRKRDEEAHNRQEQPNQGQHQFLPVQYMPVPEGRWEPIYERFRKQHPPNFEGGSDPMEAEEWLRTVEGIVEYMRLGNGDSVACAASLLKKDARIWWDVIKQTRDVAAMTWADFVQVFNKKYYSEAIRSARVNEFTNLRQGKSTVTEYARQFDRLAKFATDLVPTEFLRIHRFTEGLDSRISRDIAMSGVRATTYAEKDNTARWEARKASNGGGDNKRKLPSNQHNEADKRNKIGSNNYKGKKPYVEYPLCPTCGRKHPGECRLKGKTCYKCGQPGHYKKDCPKKVINSRMTNLSQLEYLH</sequence>
<dbReference type="HOGENOM" id="CLU_757769_0_0_1"/>
<dbReference type="PANTHER" id="PTHR34482:SF47">
    <property type="entry name" value="CCHC-TYPE DOMAIN-CONTAINING PROTEIN"/>
    <property type="match status" value="1"/>
</dbReference>
<name>W1NRU2_AMBTC</name>
<dbReference type="GO" id="GO:0003676">
    <property type="term" value="F:nucleic acid binding"/>
    <property type="evidence" value="ECO:0007669"/>
    <property type="project" value="InterPro"/>
</dbReference>